<sequence length="78" mass="8856">MRARCDIKLMWQISIGEGQDICLDEVDYFYENDWTPTEDDFKLFDKQSNGGGHVPMVLPSKTERAKSFGKGSGHGRTN</sequence>
<dbReference type="AlphaFoldDB" id="A0A3M6URT9"/>
<organism evidence="2 3">
    <name type="scientific">Pocillopora damicornis</name>
    <name type="common">Cauliflower coral</name>
    <name type="synonym">Millepora damicornis</name>
    <dbReference type="NCBI Taxonomy" id="46731"/>
    <lineage>
        <taxon>Eukaryota</taxon>
        <taxon>Metazoa</taxon>
        <taxon>Cnidaria</taxon>
        <taxon>Anthozoa</taxon>
        <taxon>Hexacorallia</taxon>
        <taxon>Scleractinia</taxon>
        <taxon>Astrocoeniina</taxon>
        <taxon>Pocilloporidae</taxon>
        <taxon>Pocillopora</taxon>
    </lineage>
</organism>
<evidence type="ECO:0000256" key="1">
    <source>
        <dbReference type="SAM" id="MobiDB-lite"/>
    </source>
</evidence>
<dbReference type="EMBL" id="RCHS01000860">
    <property type="protein sequence ID" value="RMX56381.1"/>
    <property type="molecule type" value="Genomic_DNA"/>
</dbReference>
<evidence type="ECO:0000313" key="3">
    <source>
        <dbReference type="Proteomes" id="UP000275408"/>
    </source>
</evidence>
<reference evidence="2 3" key="1">
    <citation type="journal article" date="2018" name="Sci. Rep.">
        <title>Comparative analysis of the Pocillopora damicornis genome highlights role of immune system in coral evolution.</title>
        <authorList>
            <person name="Cunning R."/>
            <person name="Bay R.A."/>
            <person name="Gillette P."/>
            <person name="Baker A.C."/>
            <person name="Traylor-Knowles N."/>
        </authorList>
    </citation>
    <scope>NUCLEOTIDE SEQUENCE [LARGE SCALE GENOMIC DNA]</scope>
    <source>
        <strain evidence="2">RSMAS</strain>
        <tissue evidence="2">Whole animal</tissue>
    </source>
</reference>
<protein>
    <submittedName>
        <fullName evidence="2">Uncharacterized protein</fullName>
    </submittedName>
</protein>
<proteinExistence type="predicted"/>
<evidence type="ECO:0000313" key="2">
    <source>
        <dbReference type="EMBL" id="RMX56381.1"/>
    </source>
</evidence>
<accession>A0A3M6URT9</accession>
<keyword evidence="3" id="KW-1185">Reference proteome</keyword>
<feature type="region of interest" description="Disordered" evidence="1">
    <location>
        <begin position="52"/>
        <end position="78"/>
    </location>
</feature>
<name>A0A3M6URT9_POCDA</name>
<dbReference type="OrthoDB" id="5982915at2759"/>
<dbReference type="Proteomes" id="UP000275408">
    <property type="component" value="Unassembled WGS sequence"/>
</dbReference>
<gene>
    <name evidence="2" type="ORF">pdam_00004458</name>
</gene>
<comment type="caution">
    <text evidence="2">The sequence shown here is derived from an EMBL/GenBank/DDBJ whole genome shotgun (WGS) entry which is preliminary data.</text>
</comment>